<dbReference type="Pfam" id="PF13528">
    <property type="entry name" value="Glyco_trans_1_3"/>
    <property type="match status" value="1"/>
</dbReference>
<evidence type="ECO:0000313" key="1">
    <source>
        <dbReference type="EMBL" id="MFD2096718.1"/>
    </source>
</evidence>
<keyword evidence="1" id="KW-0328">Glycosyltransferase</keyword>
<dbReference type="EC" id="2.4.-.-" evidence="1"/>
<keyword evidence="1" id="KW-0808">Transferase</keyword>
<dbReference type="Proteomes" id="UP001597380">
    <property type="component" value="Unassembled WGS sequence"/>
</dbReference>
<keyword evidence="2" id="KW-1185">Reference proteome</keyword>
<reference evidence="2" key="1">
    <citation type="journal article" date="2019" name="Int. J. Syst. Evol. Microbiol.">
        <title>The Global Catalogue of Microorganisms (GCM) 10K type strain sequencing project: providing services to taxonomists for standard genome sequencing and annotation.</title>
        <authorList>
            <consortium name="The Broad Institute Genomics Platform"/>
            <consortium name="The Broad Institute Genome Sequencing Center for Infectious Disease"/>
            <person name="Wu L."/>
            <person name="Ma J."/>
        </authorList>
    </citation>
    <scope>NUCLEOTIDE SEQUENCE [LARGE SCALE GENOMIC DNA]</scope>
    <source>
        <strain evidence="2">CGMCC 1.10992</strain>
    </source>
</reference>
<protein>
    <submittedName>
        <fullName evidence="1">MJ1255/VC2487 family glycosyltransferase</fullName>
        <ecNumber evidence="1">2.4.-.-</ecNumber>
    </submittedName>
</protein>
<dbReference type="SUPFAM" id="SSF53756">
    <property type="entry name" value="UDP-Glycosyltransferase/glycogen phosphorylase"/>
    <property type="match status" value="1"/>
</dbReference>
<comment type="caution">
    <text evidence="1">The sequence shown here is derived from an EMBL/GenBank/DDBJ whole genome shotgun (WGS) entry which is preliminary data.</text>
</comment>
<dbReference type="NCBIfam" id="TIGR00661">
    <property type="entry name" value="MJ1255"/>
    <property type="match status" value="1"/>
</dbReference>
<dbReference type="GO" id="GO:0016757">
    <property type="term" value="F:glycosyltransferase activity"/>
    <property type="evidence" value="ECO:0007669"/>
    <property type="project" value="UniProtKB-KW"/>
</dbReference>
<proteinExistence type="predicted"/>
<dbReference type="InterPro" id="IPR005262">
    <property type="entry name" value="MJ1255-like"/>
</dbReference>
<accession>A0ABW4XR23</accession>
<name>A0ABW4XR23_9GAMM</name>
<organism evidence="1 2">
    <name type="scientific">Corallincola platygyrae</name>
    <dbReference type="NCBI Taxonomy" id="1193278"/>
    <lineage>
        <taxon>Bacteria</taxon>
        <taxon>Pseudomonadati</taxon>
        <taxon>Pseudomonadota</taxon>
        <taxon>Gammaproteobacteria</taxon>
        <taxon>Alteromonadales</taxon>
        <taxon>Psychromonadaceae</taxon>
        <taxon>Corallincola</taxon>
    </lineage>
</organism>
<sequence length="342" mass="38175">MRVLYGIQGTGNGHMTRARAMAGALSSAKVDVDYLVSGRPRDQLFDMEPFGDFRCVEGLTFSFHEGKIDIWRTIKNASVRQLWRDIKSVDLSNYDLVITDFEPVTAWAARLQKVPSLALSHQACFRYDVPKQGYDLGSRLLMKGFAPASEHVGLHWHHFNQSILPPVIDTSHQSQPPIDGKIVVYLPFEELPKIQAFLETQPEAEFYCYHPELSDALDQKNIHWRPLSRDGFATDLLNAQGVICNSGFELPSESLFLGKKLLVKPLQGQFEQESNALTLSQLSLATVMDHLDSNALERFLLLPAAAPIPYPDVADAIAGWIADGRETSLKTLAGQLWQQVGS</sequence>
<gene>
    <name evidence="1" type="ORF">ACFSJ3_12040</name>
</gene>
<evidence type="ECO:0000313" key="2">
    <source>
        <dbReference type="Proteomes" id="UP001597380"/>
    </source>
</evidence>
<dbReference type="RefSeq" id="WP_345338890.1">
    <property type="nucleotide sequence ID" value="NZ_BAABLI010000008.1"/>
</dbReference>
<dbReference type="EMBL" id="JBHUHT010000012">
    <property type="protein sequence ID" value="MFD2096718.1"/>
    <property type="molecule type" value="Genomic_DNA"/>
</dbReference>